<keyword evidence="7 19" id="KW-0863">Zinc-finger</keyword>
<evidence type="ECO:0000256" key="4">
    <source>
        <dbReference type="ARBA" id="ARBA00022553"/>
    </source>
</evidence>
<feature type="region of interest" description="Disordered" evidence="21">
    <location>
        <begin position="350"/>
        <end position="371"/>
    </location>
</feature>
<dbReference type="InterPro" id="IPR038718">
    <property type="entry name" value="SNF2-like_sf"/>
</dbReference>
<dbReference type="InterPro" id="IPR014001">
    <property type="entry name" value="Helicase_ATP-bd"/>
</dbReference>
<dbReference type="GO" id="GO:0005737">
    <property type="term" value="C:cytoplasm"/>
    <property type="evidence" value="ECO:0007669"/>
    <property type="project" value="UniProtKB-ARBA"/>
</dbReference>
<dbReference type="EMBL" id="JAZGQO010000006">
    <property type="protein sequence ID" value="KAK6185605.1"/>
    <property type="molecule type" value="Genomic_DNA"/>
</dbReference>
<dbReference type="InterPro" id="IPR000330">
    <property type="entry name" value="SNF2_N"/>
</dbReference>
<feature type="domain" description="Helicase ATP-binding" evidence="22">
    <location>
        <begin position="484"/>
        <end position="700"/>
    </location>
</feature>
<evidence type="ECO:0000256" key="13">
    <source>
        <dbReference type="ARBA" id="ARBA00023125"/>
    </source>
</evidence>
<dbReference type="PANTHER" id="PTHR45626">
    <property type="entry name" value="TRANSCRIPTION TERMINATION FACTOR 2-RELATED"/>
    <property type="match status" value="1"/>
</dbReference>
<dbReference type="SMART" id="SM00490">
    <property type="entry name" value="HELICc"/>
    <property type="match status" value="1"/>
</dbReference>
<feature type="compositionally biased region" description="Polar residues" evidence="21">
    <location>
        <begin position="114"/>
        <end position="124"/>
    </location>
</feature>
<dbReference type="Gene3D" id="3.40.50.300">
    <property type="entry name" value="P-loop containing nucleotide triphosphate hydrolases"/>
    <property type="match status" value="1"/>
</dbReference>
<keyword evidence="6" id="KW-0547">Nucleotide-binding</keyword>
<keyword evidence="4" id="KW-0597">Phosphoprotein</keyword>
<dbReference type="Pfam" id="PF00271">
    <property type="entry name" value="Helicase_C"/>
    <property type="match status" value="1"/>
</dbReference>
<evidence type="ECO:0000256" key="2">
    <source>
        <dbReference type="ARBA" id="ARBA00007025"/>
    </source>
</evidence>
<evidence type="ECO:0000256" key="21">
    <source>
        <dbReference type="SAM" id="MobiDB-lite"/>
    </source>
</evidence>
<proteinExistence type="inferred from homology"/>
<keyword evidence="14" id="KW-0804">Transcription</keyword>
<evidence type="ECO:0000256" key="12">
    <source>
        <dbReference type="ARBA" id="ARBA00023015"/>
    </source>
</evidence>
<dbReference type="Gene3D" id="3.40.50.10810">
    <property type="entry name" value="Tandem AAA-ATPase domain"/>
    <property type="match status" value="1"/>
</dbReference>
<dbReference type="Pfam" id="PF06839">
    <property type="entry name" value="Zn_ribbon_GRF"/>
    <property type="match status" value="1"/>
</dbReference>
<evidence type="ECO:0000256" key="3">
    <source>
        <dbReference type="ARBA" id="ARBA00022472"/>
    </source>
</evidence>
<gene>
    <name evidence="25" type="ORF">SNE40_007803</name>
</gene>
<evidence type="ECO:0000256" key="8">
    <source>
        <dbReference type="ARBA" id="ARBA00022801"/>
    </source>
</evidence>
<keyword evidence="5" id="KW-0479">Metal-binding</keyword>
<dbReference type="GO" id="GO:0003677">
    <property type="term" value="F:DNA binding"/>
    <property type="evidence" value="ECO:0007669"/>
    <property type="project" value="UniProtKB-KW"/>
</dbReference>
<dbReference type="GO" id="GO:0008270">
    <property type="term" value="F:zinc ion binding"/>
    <property type="evidence" value="ECO:0007669"/>
    <property type="project" value="UniProtKB-KW"/>
</dbReference>
<feature type="region of interest" description="Disordered" evidence="21">
    <location>
        <begin position="211"/>
        <end position="230"/>
    </location>
</feature>
<dbReference type="GO" id="GO:0006353">
    <property type="term" value="P:DNA-templated transcription termination"/>
    <property type="evidence" value="ECO:0007669"/>
    <property type="project" value="UniProtKB-KW"/>
</dbReference>
<evidence type="ECO:0000259" key="23">
    <source>
        <dbReference type="PROSITE" id="PS51194"/>
    </source>
</evidence>
<protein>
    <recommendedName>
        <fullName evidence="16">Transcription termination factor 2</fullName>
    </recommendedName>
    <alternativeName>
        <fullName evidence="18">RNA polymerase II termination factor</fullName>
    </alternativeName>
    <alternativeName>
        <fullName evidence="17">Transcription release factor 2</fullName>
    </alternativeName>
</protein>
<dbReference type="AlphaFoldDB" id="A0AAN8JYM8"/>
<evidence type="ECO:0000256" key="17">
    <source>
        <dbReference type="ARBA" id="ARBA00079067"/>
    </source>
</evidence>
<dbReference type="InterPro" id="IPR010666">
    <property type="entry name" value="Znf_GRF"/>
</dbReference>
<keyword evidence="13" id="KW-0238">DNA-binding</keyword>
<dbReference type="Proteomes" id="UP001347796">
    <property type="component" value="Unassembled WGS sequence"/>
</dbReference>
<organism evidence="25 26">
    <name type="scientific">Patella caerulea</name>
    <name type="common">Rayed Mediterranean limpet</name>
    <dbReference type="NCBI Taxonomy" id="87958"/>
    <lineage>
        <taxon>Eukaryota</taxon>
        <taxon>Metazoa</taxon>
        <taxon>Spiralia</taxon>
        <taxon>Lophotrochozoa</taxon>
        <taxon>Mollusca</taxon>
        <taxon>Gastropoda</taxon>
        <taxon>Patellogastropoda</taxon>
        <taxon>Patelloidea</taxon>
        <taxon>Patellidae</taxon>
        <taxon>Patella</taxon>
    </lineage>
</organism>
<dbReference type="Pfam" id="PF00176">
    <property type="entry name" value="SNF2-rel_dom"/>
    <property type="match status" value="1"/>
</dbReference>
<dbReference type="PROSITE" id="PS51192">
    <property type="entry name" value="HELICASE_ATP_BIND_1"/>
    <property type="match status" value="1"/>
</dbReference>
<name>A0AAN8JYM8_PATCE</name>
<feature type="domain" description="GRF-type" evidence="24">
    <location>
        <begin position="6"/>
        <end position="48"/>
    </location>
</feature>
<keyword evidence="3" id="KW-0806">Transcription termination</keyword>
<keyword evidence="8" id="KW-0378">Hydrolase</keyword>
<evidence type="ECO:0000256" key="7">
    <source>
        <dbReference type="ARBA" id="ARBA00022771"/>
    </source>
</evidence>
<dbReference type="PROSITE" id="PS51194">
    <property type="entry name" value="HELICASE_CTER"/>
    <property type="match status" value="1"/>
</dbReference>
<evidence type="ECO:0000256" key="6">
    <source>
        <dbReference type="ARBA" id="ARBA00022741"/>
    </source>
</evidence>
<evidence type="ECO:0000256" key="14">
    <source>
        <dbReference type="ARBA" id="ARBA00023163"/>
    </source>
</evidence>
<evidence type="ECO:0000259" key="24">
    <source>
        <dbReference type="PROSITE" id="PS51999"/>
    </source>
</evidence>
<dbReference type="PROSITE" id="PS51999">
    <property type="entry name" value="ZF_GRF"/>
    <property type="match status" value="1"/>
</dbReference>
<dbReference type="SUPFAM" id="SSF52540">
    <property type="entry name" value="P-loop containing nucleoside triphosphate hydrolases"/>
    <property type="match status" value="2"/>
</dbReference>
<evidence type="ECO:0000256" key="10">
    <source>
        <dbReference type="ARBA" id="ARBA00022833"/>
    </source>
</evidence>
<keyword evidence="9" id="KW-0347">Helicase</keyword>
<evidence type="ECO:0000313" key="26">
    <source>
        <dbReference type="Proteomes" id="UP001347796"/>
    </source>
</evidence>
<reference evidence="25 26" key="1">
    <citation type="submission" date="2024-01" db="EMBL/GenBank/DDBJ databases">
        <title>The genome of the rayed Mediterranean limpet Patella caerulea (Linnaeus, 1758).</title>
        <authorList>
            <person name="Anh-Thu Weber A."/>
            <person name="Halstead-Nussloch G."/>
        </authorList>
    </citation>
    <scope>NUCLEOTIDE SEQUENCE [LARGE SCALE GENOMIC DNA]</scope>
    <source>
        <strain evidence="25">AATW-2023a</strain>
        <tissue evidence="25">Whole specimen</tissue>
    </source>
</reference>
<evidence type="ECO:0000256" key="11">
    <source>
        <dbReference type="ARBA" id="ARBA00022840"/>
    </source>
</evidence>
<sequence>MESVRCSGHDMHCFIKTGTKPGPNQGKSFYVCPHSKEKCQFVKPAHIEAKTCPNHTDFMIYLQAIQRGKQTGEKNYFYRCKGISSTQDGGKSSWCGHYTLSSENKKSPLKDYNYQDSSRENAVSQKDENHVKTLKPGVPVVSDKLPQTDNVAIACQKTESSSSKSNDEKNSKIFTSNASADNSKSFSGIAQSASKDKMVSILPKLVIDSKLPDSLHSKSPMSYRQKPKERVDEDIVEIVSSDDEDDDIPLEDAIQQRRELQMYLEKQKNIIKSVKMSDLPDKGQKLMQTVQNIQSSIKRLDQQINKEQQKMAMTKTSAMTQVKPAGSQMVYVVQPSKSGTGTNQTVLVAQPGKPGTSQTMLVTQPGKPGTSQTVLVTQPGTNQTMLVTQPNRPGGTTLLPNPEQLPPHILAQMYAANPQAMTLYGGRMTAARLREVTTITSEALEKLHKQLESCPDETAESEDPKGLKVNLMTHQRQALSWLTWRERQHPAGGILADDMGLGKTLTSISLILKQKEIREMGTTEEKSTWLNRDKQLEKLGKSVVKSNATLVICPASLIHQWNKEIERRCEPGVLKVNLYHGPNRERNILKLADNDVVLTTYNIISIEVGIVKGESAEQPLKDEPEDTEKEAGSSTKQPNILRIAWERIILDEAHNIKNFKSKTSMSVCKLRSGFRWALTGTPIQNDLLDMYSLLRFLRCAPFDEYKVWKRNVDTAKGTTRLNTIIRTLLLRRTKQQTNKAGKLLVPLPKKSVVTYKVELSEQERAIYDKLFSKTKSTVQNYVKRHEEKESGDWSGQTKSSLADEFADKLSISPKDKNKGGASGNDGNNKATGSQLLVLILRLRQSCCHLSLMKQQLEDETLESEGLSKDNIELTLEEQMQGLMLDSVKPKEEEIKKELTTMFEIHHFSSKLTAVVEKIKSIRSGNTTGEAIKSVIVSQWTKMLDIIGYHLSEMGITYSTIQGNIPAKKRMELVEDFNTNPTGSEVMLVSLRAGGVGLNLIGGSHLFIVDIHWNPALEDQACDRIYRVGQKRDVVIHKFVCKDTIEEKIVDLQKKKTQLADNVLSGSGATSQKLSMNDLKTMFEV</sequence>
<evidence type="ECO:0000256" key="9">
    <source>
        <dbReference type="ARBA" id="ARBA00022806"/>
    </source>
</evidence>
<dbReference type="GO" id="GO:0004386">
    <property type="term" value="F:helicase activity"/>
    <property type="evidence" value="ECO:0007669"/>
    <property type="project" value="UniProtKB-KW"/>
</dbReference>
<feature type="region of interest" description="Disordered" evidence="21">
    <location>
        <begin position="616"/>
        <end position="636"/>
    </location>
</feature>
<feature type="domain" description="Helicase C-terminal" evidence="23">
    <location>
        <begin position="910"/>
        <end position="1079"/>
    </location>
</feature>
<dbReference type="GO" id="GO:0006281">
    <property type="term" value="P:DNA repair"/>
    <property type="evidence" value="ECO:0007669"/>
    <property type="project" value="TreeGrafter"/>
</dbReference>
<dbReference type="GO" id="GO:0016787">
    <property type="term" value="F:hydrolase activity"/>
    <property type="evidence" value="ECO:0007669"/>
    <property type="project" value="UniProtKB-KW"/>
</dbReference>
<evidence type="ECO:0000256" key="20">
    <source>
        <dbReference type="SAM" id="Coils"/>
    </source>
</evidence>
<keyword evidence="12" id="KW-0805">Transcription regulation</keyword>
<keyword evidence="26" id="KW-1185">Reference proteome</keyword>
<keyword evidence="10" id="KW-0862">Zinc</keyword>
<dbReference type="InterPro" id="IPR049730">
    <property type="entry name" value="SNF2/RAD54-like_C"/>
</dbReference>
<dbReference type="GO" id="GO:0005634">
    <property type="term" value="C:nucleus"/>
    <property type="evidence" value="ECO:0007669"/>
    <property type="project" value="UniProtKB-SubCell"/>
</dbReference>
<evidence type="ECO:0000259" key="22">
    <source>
        <dbReference type="PROSITE" id="PS51192"/>
    </source>
</evidence>
<keyword evidence="11" id="KW-0067">ATP-binding</keyword>
<comment type="caution">
    <text evidence="25">The sequence shown here is derived from an EMBL/GenBank/DDBJ whole genome shotgun (WGS) entry which is preliminary data.</text>
</comment>
<feature type="coiled-coil region" evidence="20">
    <location>
        <begin position="250"/>
        <end position="317"/>
    </location>
</feature>
<evidence type="ECO:0000256" key="1">
    <source>
        <dbReference type="ARBA" id="ARBA00004123"/>
    </source>
</evidence>
<evidence type="ECO:0000256" key="19">
    <source>
        <dbReference type="PROSITE-ProRule" id="PRU01343"/>
    </source>
</evidence>
<dbReference type="InterPro" id="IPR001650">
    <property type="entry name" value="Helicase_C-like"/>
</dbReference>
<evidence type="ECO:0000256" key="18">
    <source>
        <dbReference type="ARBA" id="ARBA00082628"/>
    </source>
</evidence>
<evidence type="ECO:0000256" key="15">
    <source>
        <dbReference type="ARBA" id="ARBA00023242"/>
    </source>
</evidence>
<dbReference type="InterPro" id="IPR050628">
    <property type="entry name" value="SNF2_RAD54_helicase_TF"/>
</dbReference>
<dbReference type="FunFam" id="3.40.50.10810:FF:000043">
    <property type="entry name" value="Transcription termination factor 2"/>
    <property type="match status" value="1"/>
</dbReference>
<evidence type="ECO:0000256" key="16">
    <source>
        <dbReference type="ARBA" id="ARBA00070113"/>
    </source>
</evidence>
<feature type="region of interest" description="Disordered" evidence="21">
    <location>
        <begin position="106"/>
        <end position="145"/>
    </location>
</feature>
<comment type="similarity">
    <text evidence="2">Belongs to the SNF2/RAD54 helicase family.</text>
</comment>
<dbReference type="CDD" id="cd18793">
    <property type="entry name" value="SF2_C_SNF"/>
    <property type="match status" value="1"/>
</dbReference>
<dbReference type="SMART" id="SM00487">
    <property type="entry name" value="DEXDc"/>
    <property type="match status" value="1"/>
</dbReference>
<keyword evidence="20" id="KW-0175">Coiled coil</keyword>
<dbReference type="InterPro" id="IPR027417">
    <property type="entry name" value="P-loop_NTPase"/>
</dbReference>
<evidence type="ECO:0000256" key="5">
    <source>
        <dbReference type="ARBA" id="ARBA00022723"/>
    </source>
</evidence>
<keyword evidence="15" id="KW-0539">Nucleus</keyword>
<dbReference type="GO" id="GO:0005524">
    <property type="term" value="F:ATP binding"/>
    <property type="evidence" value="ECO:0007669"/>
    <property type="project" value="UniProtKB-KW"/>
</dbReference>
<evidence type="ECO:0000313" key="25">
    <source>
        <dbReference type="EMBL" id="KAK6185605.1"/>
    </source>
</evidence>
<dbReference type="GO" id="GO:0008094">
    <property type="term" value="F:ATP-dependent activity, acting on DNA"/>
    <property type="evidence" value="ECO:0007669"/>
    <property type="project" value="UniProtKB-ARBA"/>
</dbReference>
<accession>A0AAN8JYM8</accession>
<comment type="subcellular location">
    <subcellularLocation>
        <location evidence="1">Nucleus</location>
    </subcellularLocation>
</comment>
<dbReference type="PANTHER" id="PTHR45626:SF50">
    <property type="entry name" value="TRANSCRIPTION TERMINATION FACTOR 2"/>
    <property type="match status" value="1"/>
</dbReference>